<dbReference type="EMBL" id="LAZR01067281">
    <property type="protein sequence ID" value="KKK51902.1"/>
    <property type="molecule type" value="Genomic_DNA"/>
</dbReference>
<evidence type="ECO:0000313" key="1">
    <source>
        <dbReference type="EMBL" id="KKK51902.1"/>
    </source>
</evidence>
<name>A0A0F8W5E6_9ZZZZ</name>
<proteinExistence type="predicted"/>
<reference evidence="1" key="1">
    <citation type="journal article" date="2015" name="Nature">
        <title>Complex archaea that bridge the gap between prokaryotes and eukaryotes.</title>
        <authorList>
            <person name="Spang A."/>
            <person name="Saw J.H."/>
            <person name="Jorgensen S.L."/>
            <person name="Zaremba-Niedzwiedzka K."/>
            <person name="Martijn J."/>
            <person name="Lind A.E."/>
            <person name="van Eijk R."/>
            <person name="Schleper C."/>
            <person name="Guy L."/>
            <person name="Ettema T.J."/>
        </authorList>
    </citation>
    <scope>NUCLEOTIDE SEQUENCE</scope>
</reference>
<sequence length="54" mass="6475">MYGVYTIKRRIDRNYGARRVKVRVELNIITVIEITHLDNYSELDYVKRVMETGL</sequence>
<accession>A0A0F8W5E6</accession>
<gene>
    <name evidence="1" type="ORF">LCGC14_3110320</name>
</gene>
<dbReference type="AlphaFoldDB" id="A0A0F8W5E6"/>
<comment type="caution">
    <text evidence="1">The sequence shown here is derived from an EMBL/GenBank/DDBJ whole genome shotgun (WGS) entry which is preliminary data.</text>
</comment>
<organism evidence="1">
    <name type="scientific">marine sediment metagenome</name>
    <dbReference type="NCBI Taxonomy" id="412755"/>
    <lineage>
        <taxon>unclassified sequences</taxon>
        <taxon>metagenomes</taxon>
        <taxon>ecological metagenomes</taxon>
    </lineage>
</organism>
<protein>
    <submittedName>
        <fullName evidence="1">Uncharacterized protein</fullName>
    </submittedName>
</protein>